<dbReference type="SUPFAM" id="SSF103473">
    <property type="entry name" value="MFS general substrate transporter"/>
    <property type="match status" value="1"/>
</dbReference>
<feature type="transmembrane region" description="Helical" evidence="7">
    <location>
        <begin position="81"/>
        <end position="100"/>
    </location>
</feature>
<proteinExistence type="predicted"/>
<dbReference type="EMBL" id="CP041348">
    <property type="protein sequence ID" value="QHC36000.1"/>
    <property type="molecule type" value="Genomic_DNA"/>
</dbReference>
<keyword evidence="2" id="KW-0813">Transport</keyword>
<evidence type="ECO:0000313" key="9">
    <source>
        <dbReference type="EMBL" id="QHC36000.1"/>
    </source>
</evidence>
<dbReference type="PANTHER" id="PTHR43045">
    <property type="entry name" value="SHIKIMATE TRANSPORTER"/>
    <property type="match status" value="1"/>
</dbReference>
<feature type="domain" description="Major facilitator superfamily (MFS) profile" evidence="8">
    <location>
        <begin position="9"/>
        <end position="415"/>
    </location>
</feature>
<comment type="subcellular location">
    <subcellularLocation>
        <location evidence="1">Cell membrane</location>
        <topology evidence="1">Multi-pass membrane protein</topology>
    </subcellularLocation>
</comment>
<feature type="transmembrane region" description="Helical" evidence="7">
    <location>
        <begin position="182"/>
        <end position="201"/>
    </location>
</feature>
<dbReference type="PANTHER" id="PTHR43045:SF1">
    <property type="entry name" value="SHIKIMATE TRANSPORTER"/>
    <property type="match status" value="1"/>
</dbReference>
<dbReference type="GO" id="GO:0005886">
    <property type="term" value="C:plasma membrane"/>
    <property type="evidence" value="ECO:0007669"/>
    <property type="project" value="UniProtKB-SubCell"/>
</dbReference>
<protein>
    <submittedName>
        <fullName evidence="9">MHS family MFS transporter</fullName>
    </submittedName>
</protein>
<keyword evidence="5 7" id="KW-1133">Transmembrane helix</keyword>
<feature type="transmembrane region" description="Helical" evidence="7">
    <location>
        <begin position="120"/>
        <end position="139"/>
    </location>
</feature>
<name>A0A857FS76_KOMXY</name>
<evidence type="ECO:0000313" key="10">
    <source>
        <dbReference type="Proteomes" id="UP000464674"/>
    </source>
</evidence>
<evidence type="ECO:0000256" key="1">
    <source>
        <dbReference type="ARBA" id="ARBA00004651"/>
    </source>
</evidence>
<feature type="transmembrane region" description="Helical" evidence="7">
    <location>
        <begin position="392"/>
        <end position="410"/>
    </location>
</feature>
<evidence type="ECO:0000259" key="8">
    <source>
        <dbReference type="PROSITE" id="PS50850"/>
    </source>
</evidence>
<dbReference type="InterPro" id="IPR036259">
    <property type="entry name" value="MFS_trans_sf"/>
</dbReference>
<dbReference type="Gene3D" id="1.20.1250.20">
    <property type="entry name" value="MFS general substrate transporter like domains"/>
    <property type="match status" value="2"/>
</dbReference>
<feature type="transmembrane region" description="Helical" evidence="7">
    <location>
        <begin position="264"/>
        <end position="285"/>
    </location>
</feature>
<feature type="transmembrane region" description="Helical" evidence="7">
    <location>
        <begin position="324"/>
        <end position="346"/>
    </location>
</feature>
<evidence type="ECO:0000256" key="3">
    <source>
        <dbReference type="ARBA" id="ARBA00022475"/>
    </source>
</evidence>
<dbReference type="InterPro" id="IPR020846">
    <property type="entry name" value="MFS_dom"/>
</dbReference>
<dbReference type="InterPro" id="IPR011701">
    <property type="entry name" value="MFS"/>
</dbReference>
<evidence type="ECO:0000256" key="6">
    <source>
        <dbReference type="ARBA" id="ARBA00023136"/>
    </source>
</evidence>
<keyword evidence="3" id="KW-1003">Cell membrane</keyword>
<evidence type="ECO:0000256" key="7">
    <source>
        <dbReference type="SAM" id="Phobius"/>
    </source>
</evidence>
<reference evidence="9 10" key="1">
    <citation type="journal article" date="2020" name="Carbohydr. Polym.">
        <title>Characterization and optimization of production of bacterial cellulose from strain CGMCC 17276 based on whole-genome analysis.</title>
        <authorList>
            <person name="Lu T."/>
            <person name="Gao H."/>
            <person name="Liao B."/>
            <person name="Wu J."/>
            <person name="Zhang W."/>
            <person name="Huang J."/>
            <person name="Liu M."/>
            <person name="Huang J."/>
            <person name="Chang Z."/>
            <person name="Jin M."/>
            <person name="Yi Z."/>
            <person name="Jiang D."/>
        </authorList>
    </citation>
    <scope>NUCLEOTIDE SEQUENCE [LARGE SCALE GENOMIC DNA]</scope>
    <source>
        <strain evidence="9 10">CGMCC 17276</strain>
    </source>
</reference>
<sequence>MTTPTARLALLSALLGNVLEWYDFALYATASSLVFNQIFFPSQRNPLLGQIEVFVVFFLGFLARPVGGILFGHIGDRFGRFTAMMWTFAIMGVATAAIGFLPGYSRIGLLAPLLLMTLRVVQGVAVGGEWAGGVLMLGAHARPGNLGRTTALSQSGVAIGMVMGNATLLLAQYLDPDALTGYGWRVPFVLTIPFIVLGLGLRHRLRDNAPPRQDAATRLPILEVLRHAPRAVLCGIGLRLAENGGIYILTTFSLVYGRSIHVPVGWLLLGVSLGLIADAIAMPLFGYLSDRIGQRQVYLVGIMAFIPVSWLFFELIASRAEAKVLLAFVLAFPLAHAPMIAVQPALLSGLFPAPIRYTGVALAHELGAIVAGGLSPMLATALYAHYHSVWSVFIYMTFLSLLTLVTMIFMKPAPQA</sequence>
<gene>
    <name evidence="9" type="ORF">FMA36_11330</name>
</gene>
<feature type="transmembrane region" description="Helical" evidence="7">
    <location>
        <begin position="297"/>
        <end position="317"/>
    </location>
</feature>
<dbReference type="OrthoDB" id="9783227at2"/>
<dbReference type="PROSITE" id="PS50850">
    <property type="entry name" value="MFS"/>
    <property type="match status" value="1"/>
</dbReference>
<accession>A0A857FS76</accession>
<feature type="transmembrane region" description="Helical" evidence="7">
    <location>
        <begin position="54"/>
        <end position="74"/>
    </location>
</feature>
<keyword evidence="6 7" id="KW-0472">Membrane</keyword>
<feature type="transmembrane region" description="Helical" evidence="7">
    <location>
        <begin position="366"/>
        <end position="385"/>
    </location>
</feature>
<keyword evidence="4 7" id="KW-0812">Transmembrane</keyword>
<dbReference type="Pfam" id="PF07690">
    <property type="entry name" value="MFS_1"/>
    <property type="match status" value="1"/>
</dbReference>
<organism evidence="9 10">
    <name type="scientific">Komagataeibacter xylinus</name>
    <name type="common">Gluconacetobacter xylinus</name>
    <dbReference type="NCBI Taxonomy" id="28448"/>
    <lineage>
        <taxon>Bacteria</taxon>
        <taxon>Pseudomonadati</taxon>
        <taxon>Pseudomonadota</taxon>
        <taxon>Alphaproteobacteria</taxon>
        <taxon>Acetobacterales</taxon>
        <taxon>Acetobacteraceae</taxon>
        <taxon>Komagataeibacter</taxon>
    </lineage>
</organism>
<dbReference type="Proteomes" id="UP000464674">
    <property type="component" value="Chromosome"/>
</dbReference>
<dbReference type="RefSeq" id="WP_159262377.1">
    <property type="nucleotide sequence ID" value="NZ_CP041348.1"/>
</dbReference>
<evidence type="ECO:0000256" key="4">
    <source>
        <dbReference type="ARBA" id="ARBA00022692"/>
    </source>
</evidence>
<evidence type="ECO:0000256" key="2">
    <source>
        <dbReference type="ARBA" id="ARBA00022448"/>
    </source>
</evidence>
<feature type="transmembrane region" description="Helical" evidence="7">
    <location>
        <begin position="151"/>
        <end position="170"/>
    </location>
</feature>
<dbReference type="AlphaFoldDB" id="A0A857FS76"/>
<evidence type="ECO:0000256" key="5">
    <source>
        <dbReference type="ARBA" id="ARBA00022989"/>
    </source>
</evidence>
<dbReference type="GO" id="GO:0022857">
    <property type="term" value="F:transmembrane transporter activity"/>
    <property type="evidence" value="ECO:0007669"/>
    <property type="project" value="InterPro"/>
</dbReference>